<comment type="caution">
    <text evidence="1">The sequence shown here is derived from an EMBL/GenBank/DDBJ whole genome shotgun (WGS) entry which is preliminary data.</text>
</comment>
<evidence type="ECO:0000313" key="1">
    <source>
        <dbReference type="EMBL" id="MPN33432.1"/>
    </source>
</evidence>
<reference evidence="1" key="1">
    <citation type="submission" date="2019-08" db="EMBL/GenBank/DDBJ databases">
        <authorList>
            <person name="Kucharzyk K."/>
            <person name="Murdoch R.W."/>
            <person name="Higgins S."/>
            <person name="Loffler F."/>
        </authorList>
    </citation>
    <scope>NUCLEOTIDE SEQUENCE</scope>
</reference>
<protein>
    <submittedName>
        <fullName evidence="1">Uncharacterized protein</fullName>
    </submittedName>
</protein>
<name>A0A645H534_9ZZZZ</name>
<organism evidence="1">
    <name type="scientific">bioreactor metagenome</name>
    <dbReference type="NCBI Taxonomy" id="1076179"/>
    <lineage>
        <taxon>unclassified sequences</taxon>
        <taxon>metagenomes</taxon>
        <taxon>ecological metagenomes</taxon>
    </lineage>
</organism>
<proteinExistence type="predicted"/>
<sequence>MANKDLTEEEIQGKMVINIKSIEVLSNIVLDLLNEEITDISEFKAKEEVKKNLQE</sequence>
<dbReference type="EMBL" id="VSSQ01085935">
    <property type="protein sequence ID" value="MPN33432.1"/>
    <property type="molecule type" value="Genomic_DNA"/>
</dbReference>
<dbReference type="AlphaFoldDB" id="A0A645H534"/>
<gene>
    <name evidence="1" type="ORF">SDC9_180919</name>
</gene>
<accession>A0A645H534</accession>